<dbReference type="EMBL" id="DSXI01000562">
    <property type="protein sequence ID" value="HGS05948.1"/>
    <property type="molecule type" value="Genomic_DNA"/>
</dbReference>
<dbReference type="PANTHER" id="PTHR43278:SF4">
    <property type="entry name" value="NAD(P)H-DEPENDENT FMN-CONTAINING OXIDOREDUCTASE YWQN-RELATED"/>
    <property type="match status" value="1"/>
</dbReference>
<dbReference type="GO" id="GO:0016491">
    <property type="term" value="F:oxidoreductase activity"/>
    <property type="evidence" value="ECO:0007669"/>
    <property type="project" value="InterPro"/>
</dbReference>
<protein>
    <submittedName>
        <fullName evidence="5">Flavodoxin family protein</fullName>
    </submittedName>
</protein>
<feature type="domain" description="NADPH-dependent FMN reductase-like" evidence="4">
    <location>
        <begin position="1"/>
        <end position="156"/>
    </location>
</feature>
<name>A0A7V4G9P4_9BACT</name>
<dbReference type="SUPFAM" id="SSF52218">
    <property type="entry name" value="Flavoproteins"/>
    <property type="match status" value="1"/>
</dbReference>
<evidence type="ECO:0000259" key="4">
    <source>
        <dbReference type="Pfam" id="PF03358"/>
    </source>
</evidence>
<keyword evidence="1" id="KW-0285">Flavoprotein</keyword>
<evidence type="ECO:0000256" key="2">
    <source>
        <dbReference type="ARBA" id="ARBA00022643"/>
    </source>
</evidence>
<comment type="caution">
    <text evidence="5">The sequence shown here is derived from an EMBL/GenBank/DDBJ whole genome shotgun (WGS) entry which is preliminary data.</text>
</comment>
<dbReference type="AlphaFoldDB" id="A0A7V4G9P4"/>
<dbReference type="PANTHER" id="PTHR43278">
    <property type="entry name" value="NAD(P)H-DEPENDENT FMN-CONTAINING OXIDOREDUCTASE YWQN-RELATED"/>
    <property type="match status" value="1"/>
</dbReference>
<accession>A0A7V4G9P4</accession>
<reference evidence="5" key="1">
    <citation type="journal article" date="2020" name="mSystems">
        <title>Genome- and Community-Level Interaction Insights into Carbon Utilization and Element Cycling Functions of Hydrothermarchaeota in Hydrothermal Sediment.</title>
        <authorList>
            <person name="Zhou Z."/>
            <person name="Liu Y."/>
            <person name="Xu W."/>
            <person name="Pan J."/>
            <person name="Luo Z.H."/>
            <person name="Li M."/>
        </authorList>
    </citation>
    <scope>NUCLEOTIDE SEQUENCE [LARGE SCALE GENOMIC DNA]</scope>
    <source>
        <strain evidence="5">SpSt-548</strain>
    </source>
</reference>
<feature type="transmembrane region" description="Helical" evidence="3">
    <location>
        <begin position="135"/>
        <end position="154"/>
    </location>
</feature>
<evidence type="ECO:0000256" key="3">
    <source>
        <dbReference type="SAM" id="Phobius"/>
    </source>
</evidence>
<keyword evidence="3" id="KW-1133">Transmembrane helix</keyword>
<proteinExistence type="predicted"/>
<evidence type="ECO:0000313" key="5">
    <source>
        <dbReference type="EMBL" id="HGS05948.1"/>
    </source>
</evidence>
<keyword evidence="2" id="KW-0288">FMN</keyword>
<dbReference type="InterPro" id="IPR005025">
    <property type="entry name" value="FMN_Rdtase-like_dom"/>
</dbReference>
<gene>
    <name evidence="5" type="ORF">ENT08_09505</name>
</gene>
<dbReference type="InterPro" id="IPR051796">
    <property type="entry name" value="ISF_SsuE-like"/>
</dbReference>
<organism evidence="5">
    <name type="scientific">Desulfobacca acetoxidans</name>
    <dbReference type="NCBI Taxonomy" id="60893"/>
    <lineage>
        <taxon>Bacteria</taxon>
        <taxon>Pseudomonadati</taxon>
        <taxon>Thermodesulfobacteriota</taxon>
        <taxon>Desulfobaccia</taxon>
        <taxon>Desulfobaccales</taxon>
        <taxon>Desulfobaccaceae</taxon>
        <taxon>Desulfobacca</taxon>
    </lineage>
</organism>
<evidence type="ECO:0000256" key="1">
    <source>
        <dbReference type="ARBA" id="ARBA00022630"/>
    </source>
</evidence>
<keyword evidence="3" id="KW-0812">Transmembrane</keyword>
<dbReference type="Gene3D" id="3.40.50.360">
    <property type="match status" value="1"/>
</dbReference>
<dbReference type="Pfam" id="PF03358">
    <property type="entry name" value="FMN_red"/>
    <property type="match status" value="1"/>
</dbReference>
<sequence>MKILLICGSPRPRGNTWFLLQEAQKVLEQHGIETEYISLHDKDIRPCLACEKCAQDKNRCAQEDDFNALYQVMAAADGLIVGSPVYFGSATPNLMALLDRAGYVARMGDNPFARKVGSPIVVARRAGVNFTYAQLLFFFIIMGMVVPGSTYWPIAYGRKPGEVANDAEGLKTITTLAENLAWLARKLR</sequence>
<dbReference type="InterPro" id="IPR029039">
    <property type="entry name" value="Flavoprotein-like_sf"/>
</dbReference>
<keyword evidence="3" id="KW-0472">Membrane</keyword>